<reference evidence="1" key="1">
    <citation type="submission" date="2018-05" db="EMBL/GenBank/DDBJ databases">
        <title>Draft genome of Mucuna pruriens seed.</title>
        <authorList>
            <person name="Nnadi N.E."/>
            <person name="Vos R."/>
            <person name="Hasami M.H."/>
            <person name="Devisetty U.K."/>
            <person name="Aguiy J.C."/>
        </authorList>
    </citation>
    <scope>NUCLEOTIDE SEQUENCE [LARGE SCALE GENOMIC DNA]</scope>
    <source>
        <strain evidence="1">JCA_2017</strain>
    </source>
</reference>
<organism evidence="1 2">
    <name type="scientific">Mucuna pruriens</name>
    <name type="common">Velvet bean</name>
    <name type="synonym">Dolichos pruriens</name>
    <dbReference type="NCBI Taxonomy" id="157652"/>
    <lineage>
        <taxon>Eukaryota</taxon>
        <taxon>Viridiplantae</taxon>
        <taxon>Streptophyta</taxon>
        <taxon>Embryophyta</taxon>
        <taxon>Tracheophyta</taxon>
        <taxon>Spermatophyta</taxon>
        <taxon>Magnoliopsida</taxon>
        <taxon>eudicotyledons</taxon>
        <taxon>Gunneridae</taxon>
        <taxon>Pentapetalae</taxon>
        <taxon>rosids</taxon>
        <taxon>fabids</taxon>
        <taxon>Fabales</taxon>
        <taxon>Fabaceae</taxon>
        <taxon>Papilionoideae</taxon>
        <taxon>50 kb inversion clade</taxon>
        <taxon>NPAAA clade</taxon>
        <taxon>indigoferoid/millettioid clade</taxon>
        <taxon>Phaseoleae</taxon>
        <taxon>Mucuna</taxon>
    </lineage>
</organism>
<accession>A0A371F620</accession>
<protein>
    <recommendedName>
        <fullName evidence="3">Retrovirus-related Pol polyprotein from transposon TNT 1-94</fullName>
    </recommendedName>
</protein>
<comment type="caution">
    <text evidence="1">The sequence shown here is derived from an EMBL/GenBank/DDBJ whole genome shotgun (WGS) entry which is preliminary data.</text>
</comment>
<evidence type="ECO:0008006" key="3">
    <source>
        <dbReference type="Google" id="ProtNLM"/>
    </source>
</evidence>
<gene>
    <name evidence="1" type="ORF">CR513_46613</name>
</gene>
<evidence type="ECO:0000313" key="2">
    <source>
        <dbReference type="Proteomes" id="UP000257109"/>
    </source>
</evidence>
<feature type="non-terminal residue" evidence="1">
    <location>
        <position position="1"/>
    </location>
</feature>
<dbReference type="Proteomes" id="UP000257109">
    <property type="component" value="Unassembled WGS sequence"/>
</dbReference>
<keyword evidence="2" id="KW-1185">Reference proteome</keyword>
<name>A0A371F620_MUCPR</name>
<dbReference type="OrthoDB" id="1430461at2759"/>
<dbReference type="PANTHER" id="PTHR11439">
    <property type="entry name" value="GAG-POL-RELATED RETROTRANSPOSON"/>
    <property type="match status" value="1"/>
</dbReference>
<evidence type="ECO:0000313" key="1">
    <source>
        <dbReference type="EMBL" id="RDX73734.1"/>
    </source>
</evidence>
<dbReference type="AlphaFoldDB" id="A0A371F620"/>
<dbReference type="EMBL" id="QJKJ01010427">
    <property type="protein sequence ID" value="RDX73734.1"/>
    <property type="molecule type" value="Genomic_DNA"/>
</dbReference>
<proteinExistence type="predicted"/>
<sequence length="159" mass="18107">MLQRFHMQNAKAVSTPLTTHFKLNSRHSHSNEAEKTNISKVPYASMVDSLMYAIMCTRPDNAHVVGIVSRFLSNPGREHLNVVKWILRYLHGTSDYRLCFGGDKPTLMGYLKFTSGYLIKFTRGAMAWQSKLQKCVTLSTTEAKFIVIAKACNELFWTL</sequence>
<dbReference type="STRING" id="157652.A0A371F620"/>
<dbReference type="PANTHER" id="PTHR11439:SF467">
    <property type="entry name" value="INTEGRASE CATALYTIC DOMAIN-CONTAINING PROTEIN"/>
    <property type="match status" value="1"/>
</dbReference>